<reference evidence="1 2" key="1">
    <citation type="submission" date="2018-08" db="EMBL/GenBank/DDBJ databases">
        <title>A genome reference for cultivated species of the human gut microbiota.</title>
        <authorList>
            <person name="Zou Y."/>
            <person name="Xue W."/>
            <person name="Luo G."/>
        </authorList>
    </citation>
    <scope>NUCLEOTIDE SEQUENCE [LARGE SCALE GENOMIC DNA]</scope>
    <source>
        <strain evidence="1 2">AM28-23</strain>
    </source>
</reference>
<name>A0A414J048_9FIRM</name>
<dbReference type="AlphaFoldDB" id="A0A414J048"/>
<dbReference type="Proteomes" id="UP000283745">
    <property type="component" value="Unassembled WGS sequence"/>
</dbReference>
<dbReference type="RefSeq" id="WP_118050743.1">
    <property type="nucleotide sequence ID" value="NZ_CABJFK010000022.1"/>
</dbReference>
<evidence type="ECO:0000313" key="1">
    <source>
        <dbReference type="EMBL" id="RHE36485.1"/>
    </source>
</evidence>
<gene>
    <name evidence="1" type="ORF">DW740_17020</name>
</gene>
<protein>
    <submittedName>
        <fullName evidence="1">Uncharacterized protein</fullName>
    </submittedName>
</protein>
<evidence type="ECO:0000313" key="2">
    <source>
        <dbReference type="Proteomes" id="UP000283745"/>
    </source>
</evidence>
<accession>A0A414J048</accession>
<dbReference type="EMBL" id="QSKF01000022">
    <property type="protein sequence ID" value="RHE36485.1"/>
    <property type="molecule type" value="Genomic_DNA"/>
</dbReference>
<comment type="caution">
    <text evidence="1">The sequence shown here is derived from an EMBL/GenBank/DDBJ whole genome shotgun (WGS) entry which is preliminary data.</text>
</comment>
<sequence>MPRVLRNYEYENFSYLLEEFNSNKSDPTELHSEEFTLRIERENSEQGIISEKEKARRKRSSLLSDLSNRFVYDENDQIIHDRDSECIKKIKDRDFRMLKDVDANSKPCEACKREIYVSRMIGDDGKRVNHYLHFLRAAGCDLSTLRKMSIQCNKKIHI</sequence>
<proteinExistence type="predicted"/>
<organism evidence="1 2">
    <name type="scientific">Blautia obeum</name>
    <dbReference type="NCBI Taxonomy" id="40520"/>
    <lineage>
        <taxon>Bacteria</taxon>
        <taxon>Bacillati</taxon>
        <taxon>Bacillota</taxon>
        <taxon>Clostridia</taxon>
        <taxon>Lachnospirales</taxon>
        <taxon>Lachnospiraceae</taxon>
        <taxon>Blautia</taxon>
    </lineage>
</organism>